<dbReference type="Pfam" id="PF00128">
    <property type="entry name" value="Alpha-amylase"/>
    <property type="match status" value="1"/>
</dbReference>
<evidence type="ECO:0000259" key="2">
    <source>
        <dbReference type="SMART" id="SM00642"/>
    </source>
</evidence>
<dbReference type="RefSeq" id="WP_121524694.1">
    <property type="nucleotide sequence ID" value="NZ_RCHR01000008.1"/>
</dbReference>
<keyword evidence="4" id="KW-1185">Reference proteome</keyword>
<dbReference type="EMBL" id="RCHR01000008">
    <property type="protein sequence ID" value="RLL41303.1"/>
    <property type="molecule type" value="Genomic_DNA"/>
</dbReference>
<evidence type="ECO:0000313" key="4">
    <source>
        <dbReference type="Proteomes" id="UP000270219"/>
    </source>
</evidence>
<dbReference type="InterPro" id="IPR013783">
    <property type="entry name" value="Ig-like_fold"/>
</dbReference>
<accession>A0A498D716</accession>
<keyword evidence="3" id="KW-0326">Glycosidase</keyword>
<dbReference type="NCBIfam" id="TIGR02104">
    <property type="entry name" value="pulA_typeI"/>
    <property type="match status" value="1"/>
</dbReference>
<dbReference type="GO" id="GO:0005975">
    <property type="term" value="P:carbohydrate metabolic process"/>
    <property type="evidence" value="ECO:0007669"/>
    <property type="project" value="InterPro"/>
</dbReference>
<dbReference type="OrthoDB" id="9761875at2"/>
<dbReference type="CDD" id="cd11341">
    <property type="entry name" value="AmyAc_Pullulanase_LD-like"/>
    <property type="match status" value="1"/>
</dbReference>
<reference evidence="3 4" key="1">
    <citation type="submission" date="2018-10" db="EMBL/GenBank/DDBJ databases">
        <title>Oceanobacillus sp. YLB-02 draft genome.</title>
        <authorList>
            <person name="Yu L."/>
        </authorList>
    </citation>
    <scope>NUCLEOTIDE SEQUENCE [LARGE SCALE GENOMIC DNA]</scope>
    <source>
        <strain evidence="3 4">YLB-02</strain>
    </source>
</reference>
<dbReference type="AlphaFoldDB" id="A0A498D716"/>
<comment type="caution">
    <text evidence="3">The sequence shown here is derived from an EMBL/GenBank/DDBJ whole genome shotgun (WGS) entry which is preliminary data.</text>
</comment>
<dbReference type="SUPFAM" id="SSF81296">
    <property type="entry name" value="E set domains"/>
    <property type="match status" value="1"/>
</dbReference>
<evidence type="ECO:0000256" key="1">
    <source>
        <dbReference type="ARBA" id="ARBA00008061"/>
    </source>
</evidence>
<dbReference type="Gene3D" id="2.60.40.10">
    <property type="entry name" value="Immunoglobulins"/>
    <property type="match status" value="1"/>
</dbReference>
<proteinExistence type="inferred from homology"/>
<dbReference type="CDD" id="cd02860">
    <property type="entry name" value="E_set_Pullulanase"/>
    <property type="match status" value="1"/>
</dbReference>
<gene>
    <name evidence="3" type="primary">pulA</name>
    <name evidence="3" type="ORF">D8M04_17420</name>
</gene>
<name>A0A498D716_9BACI</name>
<dbReference type="Pfam" id="PF02922">
    <property type="entry name" value="CBM_48"/>
    <property type="match status" value="1"/>
</dbReference>
<dbReference type="Gene3D" id="3.20.20.80">
    <property type="entry name" value="Glycosidases"/>
    <property type="match status" value="1"/>
</dbReference>
<dbReference type="EC" id="3.2.1.41" evidence="3"/>
<sequence>MNTHIAWIDDIHELTVIGDLVTLNHKQDNPVIYFKGQNRYYQAHVDEKINESTIKIRYHDELPIGEELALIWDDIKIPIYPGAIVRTQWFDEKYSNIDAVLGATCLPSSTIFSIWAPTATSIKLLIGENKSHFLVKKDKGLWELTLEGDWHGYTYQYEAQINGETRIINDPYAKSLLANSKKAVVLNFAKTKQFNEPYHRPSVKNLQDAIIYELHVRDATIQAYAGVKNKGKFIGLTERETTTENGYSTALSYIKELGCTHVQLLPINDFGRVDELSKKPSYNWGYDPLYFQVPEGSYVTTPEDPIVRVNECKEMIQAFHQEGLSVILDVVYNHVFIMEESPFEQLVPGYYFRYHLDGIPSNGTGVGNDIATERRMVRKFILDTIDLWLREYKVDGFRFDLMGAMDIETMSQIAERCRKEPIPIMLLGEGWELNTALASNQKATNRNSSQLREIHFFNDFFRDTLKGNLFYNEDTGFVNGNGKFIERLPHLVSGSSLEQYGIPIVSDVSQTINYVECHDNHTLWDRLMLTNPDDSEQTRKKMHQLATGITLLSQGVPFIHAGQEWFRTKQGVENSYISDDEINQLDWKKREEEAENIDFVRELIQLRKQYHVFRLASKESIQRRLHILDTKNPVFGFTLLGVEEDFSIYINPTKNSYSLHLPSPGIWQVAVSNDIAKRHTKPLILGEYTDINALELIVFVKNRKKVDPKEKLESTGILHAR</sequence>
<dbReference type="GO" id="GO:0051060">
    <property type="term" value="F:pullulanase activity"/>
    <property type="evidence" value="ECO:0007669"/>
    <property type="project" value="UniProtKB-EC"/>
</dbReference>
<dbReference type="SUPFAM" id="SSF51445">
    <property type="entry name" value="(Trans)glycosidases"/>
    <property type="match status" value="1"/>
</dbReference>
<dbReference type="SMART" id="SM00642">
    <property type="entry name" value="Aamy"/>
    <property type="match status" value="1"/>
</dbReference>
<comment type="similarity">
    <text evidence="1">Belongs to the glycosyl hydrolase 13 family.</text>
</comment>
<protein>
    <submittedName>
        <fullName evidence="3">Type I pullulanase</fullName>
        <ecNumber evidence="3">3.2.1.41</ecNumber>
    </submittedName>
</protein>
<dbReference type="InterPro" id="IPR004193">
    <property type="entry name" value="Glyco_hydro_13_N"/>
</dbReference>
<evidence type="ECO:0000313" key="3">
    <source>
        <dbReference type="EMBL" id="RLL41303.1"/>
    </source>
</evidence>
<dbReference type="PANTHER" id="PTHR43002">
    <property type="entry name" value="GLYCOGEN DEBRANCHING ENZYME"/>
    <property type="match status" value="1"/>
</dbReference>
<organism evidence="3 4">
    <name type="scientific">Oceanobacillus piezotolerans</name>
    <dbReference type="NCBI Taxonomy" id="2448030"/>
    <lineage>
        <taxon>Bacteria</taxon>
        <taxon>Bacillati</taxon>
        <taxon>Bacillota</taxon>
        <taxon>Bacilli</taxon>
        <taxon>Bacillales</taxon>
        <taxon>Bacillaceae</taxon>
        <taxon>Oceanobacillus</taxon>
    </lineage>
</organism>
<dbReference type="Proteomes" id="UP000270219">
    <property type="component" value="Unassembled WGS sequence"/>
</dbReference>
<feature type="domain" description="Glycosyl hydrolase family 13 catalytic" evidence="2">
    <location>
        <begin position="238"/>
        <end position="607"/>
    </location>
</feature>
<dbReference type="InterPro" id="IPR006047">
    <property type="entry name" value="GH13_cat_dom"/>
</dbReference>
<dbReference type="InterPro" id="IPR014756">
    <property type="entry name" value="Ig_E-set"/>
</dbReference>
<dbReference type="InterPro" id="IPR017853">
    <property type="entry name" value="GH"/>
</dbReference>
<keyword evidence="3" id="KW-0378">Hydrolase</keyword>
<dbReference type="InterPro" id="IPR011840">
    <property type="entry name" value="PulA_typeI"/>
</dbReference>